<keyword evidence="1" id="KW-0812">Transmembrane</keyword>
<evidence type="ECO:0000256" key="1">
    <source>
        <dbReference type="SAM" id="Phobius"/>
    </source>
</evidence>
<dbReference type="EMBL" id="JALLPJ020000866">
    <property type="protein sequence ID" value="KAL3780994.1"/>
    <property type="molecule type" value="Genomic_DNA"/>
</dbReference>
<accession>A0ABD3NZ93</accession>
<feature type="transmembrane region" description="Helical" evidence="1">
    <location>
        <begin position="20"/>
        <end position="51"/>
    </location>
</feature>
<dbReference type="Proteomes" id="UP001530400">
    <property type="component" value="Unassembled WGS sequence"/>
</dbReference>
<sequence>MTRRKRKPIHTLENQNVRILAGISAAFATSLFVIAFMIAAATCFLTSGFALQAYQESRRSEVDG</sequence>
<proteinExistence type="predicted"/>
<name>A0ABD3NZ93_9STRA</name>
<gene>
    <name evidence="2" type="ORF">ACHAWO_007455</name>
</gene>
<evidence type="ECO:0000313" key="2">
    <source>
        <dbReference type="EMBL" id="KAL3780994.1"/>
    </source>
</evidence>
<comment type="caution">
    <text evidence="2">The sequence shown here is derived from an EMBL/GenBank/DDBJ whole genome shotgun (WGS) entry which is preliminary data.</text>
</comment>
<reference evidence="2 3" key="1">
    <citation type="submission" date="2024-10" db="EMBL/GenBank/DDBJ databases">
        <title>Updated reference genomes for cyclostephanoid diatoms.</title>
        <authorList>
            <person name="Roberts W.R."/>
            <person name="Alverson A.J."/>
        </authorList>
    </citation>
    <scope>NUCLEOTIDE SEQUENCE [LARGE SCALE GENOMIC DNA]</scope>
    <source>
        <strain evidence="2 3">AJA010-31</strain>
    </source>
</reference>
<dbReference type="AlphaFoldDB" id="A0ABD3NZ93"/>
<keyword evidence="1" id="KW-1133">Transmembrane helix</keyword>
<protein>
    <submittedName>
        <fullName evidence="2">Uncharacterized protein</fullName>
    </submittedName>
</protein>
<keyword evidence="1" id="KW-0472">Membrane</keyword>
<organism evidence="2 3">
    <name type="scientific">Cyclotella atomus</name>
    <dbReference type="NCBI Taxonomy" id="382360"/>
    <lineage>
        <taxon>Eukaryota</taxon>
        <taxon>Sar</taxon>
        <taxon>Stramenopiles</taxon>
        <taxon>Ochrophyta</taxon>
        <taxon>Bacillariophyta</taxon>
        <taxon>Coscinodiscophyceae</taxon>
        <taxon>Thalassiosirophycidae</taxon>
        <taxon>Stephanodiscales</taxon>
        <taxon>Stephanodiscaceae</taxon>
        <taxon>Cyclotella</taxon>
    </lineage>
</organism>
<keyword evidence="3" id="KW-1185">Reference proteome</keyword>
<evidence type="ECO:0000313" key="3">
    <source>
        <dbReference type="Proteomes" id="UP001530400"/>
    </source>
</evidence>